<gene>
    <name evidence="9" type="ORF">FB384_004461</name>
</gene>
<dbReference type="Proteomes" id="UP000564573">
    <property type="component" value="Unassembled WGS sequence"/>
</dbReference>
<evidence type="ECO:0000256" key="2">
    <source>
        <dbReference type="ARBA" id="ARBA00022448"/>
    </source>
</evidence>
<dbReference type="AlphaFoldDB" id="A0A839XVU7"/>
<keyword evidence="7" id="KW-0003">3Fe-4S</keyword>
<dbReference type="PRINTS" id="PR00352">
    <property type="entry name" value="3FE4SFRDOXIN"/>
</dbReference>
<proteinExistence type="predicted"/>
<dbReference type="InterPro" id="IPR051269">
    <property type="entry name" value="Fe-S_cluster_ET"/>
</dbReference>
<protein>
    <recommendedName>
        <fullName evidence="8">Ferredoxin</fullName>
    </recommendedName>
</protein>
<dbReference type="PANTHER" id="PTHR36923">
    <property type="entry name" value="FERREDOXIN"/>
    <property type="match status" value="1"/>
</dbReference>
<keyword evidence="10" id="KW-1185">Reference proteome</keyword>
<keyword evidence="3 8" id="KW-0479">Metal-binding</keyword>
<dbReference type="InterPro" id="IPR001080">
    <property type="entry name" value="3Fe4S_ferredoxin"/>
</dbReference>
<evidence type="ECO:0000256" key="3">
    <source>
        <dbReference type="ARBA" id="ARBA00022723"/>
    </source>
</evidence>
<dbReference type="Pfam" id="PF13370">
    <property type="entry name" value="Fer4_13"/>
    <property type="match status" value="1"/>
</dbReference>
<evidence type="ECO:0000313" key="9">
    <source>
        <dbReference type="EMBL" id="MBB3665504.1"/>
    </source>
</evidence>
<organism evidence="9 10">
    <name type="scientific">Prauserella sediminis</name>
    <dbReference type="NCBI Taxonomy" id="577680"/>
    <lineage>
        <taxon>Bacteria</taxon>
        <taxon>Bacillati</taxon>
        <taxon>Actinomycetota</taxon>
        <taxon>Actinomycetes</taxon>
        <taxon>Pseudonocardiales</taxon>
        <taxon>Pseudonocardiaceae</taxon>
        <taxon>Prauserella</taxon>
        <taxon>Prauserella salsuginis group</taxon>
    </lineage>
</organism>
<dbReference type="SUPFAM" id="SSF54862">
    <property type="entry name" value="4Fe-4S ferredoxins"/>
    <property type="match status" value="1"/>
</dbReference>
<comment type="caution">
    <text evidence="9">The sequence shown here is derived from an EMBL/GenBank/DDBJ whole genome shotgun (WGS) entry which is preliminary data.</text>
</comment>
<name>A0A839XVU7_9PSEU</name>
<comment type="cofactor">
    <cofactor evidence="1">
        <name>[3Fe-4S] cluster</name>
        <dbReference type="ChEBI" id="CHEBI:21137"/>
    </cofactor>
</comment>
<keyword evidence="4 8" id="KW-0249">Electron transport</keyword>
<accession>A0A839XVU7</accession>
<reference evidence="9 10" key="1">
    <citation type="submission" date="2020-08" db="EMBL/GenBank/DDBJ databases">
        <title>Sequencing the genomes of 1000 actinobacteria strains.</title>
        <authorList>
            <person name="Klenk H.-P."/>
        </authorList>
    </citation>
    <scope>NUCLEOTIDE SEQUENCE [LARGE SCALE GENOMIC DNA]</scope>
    <source>
        <strain evidence="9 10">DSM 45267</strain>
    </source>
</reference>
<evidence type="ECO:0000313" key="10">
    <source>
        <dbReference type="Proteomes" id="UP000564573"/>
    </source>
</evidence>
<evidence type="ECO:0000256" key="7">
    <source>
        <dbReference type="ARBA" id="ARBA00023291"/>
    </source>
</evidence>
<evidence type="ECO:0000256" key="1">
    <source>
        <dbReference type="ARBA" id="ARBA00001927"/>
    </source>
</evidence>
<dbReference type="PANTHER" id="PTHR36923:SF3">
    <property type="entry name" value="FERREDOXIN"/>
    <property type="match status" value="1"/>
</dbReference>
<dbReference type="GO" id="GO:0009055">
    <property type="term" value="F:electron transfer activity"/>
    <property type="evidence" value="ECO:0007669"/>
    <property type="project" value="UniProtKB-UniRule"/>
</dbReference>
<comment type="function">
    <text evidence="8">Ferredoxins are iron-sulfur proteins that transfer electrons in a wide variety of metabolic reactions.</text>
</comment>
<dbReference type="RefSeq" id="WP_183786710.1">
    <property type="nucleotide sequence ID" value="NZ_JACIBS010000004.1"/>
</dbReference>
<keyword evidence="2 8" id="KW-0813">Transport</keyword>
<dbReference type="GO" id="GO:0051538">
    <property type="term" value="F:3 iron, 4 sulfur cluster binding"/>
    <property type="evidence" value="ECO:0007669"/>
    <property type="project" value="UniProtKB-KW"/>
</dbReference>
<dbReference type="GO" id="GO:0005506">
    <property type="term" value="F:iron ion binding"/>
    <property type="evidence" value="ECO:0007669"/>
    <property type="project" value="UniProtKB-UniRule"/>
</dbReference>
<keyword evidence="6 8" id="KW-0411">Iron-sulfur</keyword>
<evidence type="ECO:0000256" key="6">
    <source>
        <dbReference type="ARBA" id="ARBA00023014"/>
    </source>
</evidence>
<keyword evidence="5 8" id="KW-0408">Iron</keyword>
<evidence type="ECO:0000256" key="8">
    <source>
        <dbReference type="RuleBase" id="RU368020"/>
    </source>
</evidence>
<evidence type="ECO:0000256" key="5">
    <source>
        <dbReference type="ARBA" id="ARBA00023004"/>
    </source>
</evidence>
<dbReference type="Gene3D" id="3.30.70.20">
    <property type="match status" value="1"/>
</dbReference>
<dbReference type="EMBL" id="JACIBS010000004">
    <property type="protein sequence ID" value="MBB3665504.1"/>
    <property type="molecule type" value="Genomic_DNA"/>
</dbReference>
<sequence>MARKIDVDRDLCMGSGQCVFYAPRTFDQDETTVAIVTNADGDSSVNIRTAVEACPTQALSFDEDGD</sequence>
<evidence type="ECO:0000256" key="4">
    <source>
        <dbReference type="ARBA" id="ARBA00022982"/>
    </source>
</evidence>